<organism evidence="3 4">
    <name type="scientific">Oryzomonas japonica</name>
    <dbReference type="NCBI Taxonomy" id="2603858"/>
    <lineage>
        <taxon>Bacteria</taxon>
        <taxon>Pseudomonadati</taxon>
        <taxon>Thermodesulfobacteriota</taxon>
        <taxon>Desulfuromonadia</taxon>
        <taxon>Geobacterales</taxon>
        <taxon>Geobacteraceae</taxon>
        <taxon>Oryzomonas</taxon>
    </lineage>
</organism>
<dbReference type="EMBL" id="VZQZ01000003">
    <property type="protein sequence ID" value="KAB0666031.1"/>
    <property type="molecule type" value="Genomic_DNA"/>
</dbReference>
<dbReference type="RefSeq" id="WP_151127719.1">
    <property type="nucleotide sequence ID" value="NZ_VZQZ01000003.1"/>
</dbReference>
<proteinExistence type="predicted"/>
<sequence>MEESRTDREISFFRPRGTAMRGEVRVIWLVLAGWFAAIVGIQACVYLLEINYSELLLEEMTFFNLPIHFWLTGQVLPLWFIILCVLFNIWMDRHAARRLDGALRFRVRSGREDE</sequence>
<evidence type="ECO:0000313" key="4">
    <source>
        <dbReference type="Proteomes" id="UP000420562"/>
    </source>
</evidence>
<accession>A0A7J4ZSG3</accession>
<keyword evidence="1" id="KW-1133">Transmembrane helix</keyword>
<name>A0A7J4ZSG3_9BACT</name>
<gene>
    <name evidence="3" type="ORF">F6V25_06030</name>
</gene>
<evidence type="ECO:0000259" key="2">
    <source>
        <dbReference type="Pfam" id="PF13937"/>
    </source>
</evidence>
<dbReference type="AlphaFoldDB" id="A0A7J4ZSG3"/>
<reference evidence="3 4" key="1">
    <citation type="submission" date="2019-09" db="EMBL/GenBank/DDBJ databases">
        <title>Geobacter sp. Red96, a novel strain isolated from paddy soil.</title>
        <authorList>
            <person name="Xu Z."/>
            <person name="Masuda Y."/>
            <person name="Itoh H."/>
            <person name="Senoo K."/>
        </authorList>
    </citation>
    <scope>NUCLEOTIDE SEQUENCE [LARGE SCALE GENOMIC DNA]</scope>
    <source>
        <strain evidence="3 4">Red96</strain>
    </source>
</reference>
<dbReference type="Proteomes" id="UP000420562">
    <property type="component" value="Unassembled WGS sequence"/>
</dbReference>
<feature type="domain" description="Sodium symporter small subunit" evidence="2">
    <location>
        <begin position="20"/>
        <end position="94"/>
    </location>
</feature>
<evidence type="ECO:0000313" key="3">
    <source>
        <dbReference type="EMBL" id="KAB0666031.1"/>
    </source>
</evidence>
<keyword evidence="1" id="KW-0472">Membrane</keyword>
<feature type="transmembrane region" description="Helical" evidence="1">
    <location>
        <begin position="26"/>
        <end position="48"/>
    </location>
</feature>
<dbReference type="Pfam" id="PF13937">
    <property type="entry name" value="DUF4212"/>
    <property type="match status" value="1"/>
</dbReference>
<feature type="transmembrane region" description="Helical" evidence="1">
    <location>
        <begin position="68"/>
        <end position="90"/>
    </location>
</feature>
<evidence type="ECO:0000256" key="1">
    <source>
        <dbReference type="SAM" id="Phobius"/>
    </source>
</evidence>
<comment type="caution">
    <text evidence="3">The sequence shown here is derived from an EMBL/GenBank/DDBJ whole genome shotgun (WGS) entry which is preliminary data.</text>
</comment>
<keyword evidence="1" id="KW-0812">Transmembrane</keyword>
<dbReference type="InterPro" id="IPR019886">
    <property type="entry name" value="Na_symporter_ssu"/>
</dbReference>
<keyword evidence="4" id="KW-1185">Reference proteome</keyword>
<protein>
    <submittedName>
        <fullName evidence="3">DUF4212 domain-containing protein</fullName>
    </submittedName>
</protein>